<dbReference type="Proteomes" id="UP001642484">
    <property type="component" value="Unassembled WGS sequence"/>
</dbReference>
<reference evidence="1 2" key="1">
    <citation type="submission" date="2024-02" db="EMBL/GenBank/DDBJ databases">
        <authorList>
            <person name="Chen Y."/>
            <person name="Shah S."/>
            <person name="Dougan E. K."/>
            <person name="Thang M."/>
            <person name="Chan C."/>
        </authorList>
    </citation>
    <scope>NUCLEOTIDE SEQUENCE [LARGE SCALE GENOMIC DNA]</scope>
</reference>
<evidence type="ECO:0000313" key="2">
    <source>
        <dbReference type="Proteomes" id="UP001642484"/>
    </source>
</evidence>
<dbReference type="EMBL" id="CAXAMN010000209">
    <property type="protein sequence ID" value="CAK8986974.1"/>
    <property type="molecule type" value="Genomic_DNA"/>
</dbReference>
<gene>
    <name evidence="1" type="ORF">CCMP2556_LOCUS697</name>
</gene>
<feature type="non-terminal residue" evidence="1">
    <location>
        <position position="1"/>
    </location>
</feature>
<sequence>AHCSLDNAIGNGEVLYLKGQLRVVTTLAFLAVVHQKNVDKEVHSSLQHVMALGVKLTDRKEELFCGSSCGKDFLDALCALAAGLFNDLTGMAPQLENIALDQWWKRIQEADPTVLMELNNAVTTKDEKYTIRDNPSLKILLDTHGKSKVADGTAVIAQASAVDVLEAKQQQMESQAFDLTMGELEFDLQSFRVYQQK</sequence>
<comment type="caution">
    <text evidence="1">The sequence shown here is derived from an EMBL/GenBank/DDBJ whole genome shotgun (WGS) entry which is preliminary data.</text>
</comment>
<name>A0ABP0HCT6_9DINO</name>
<keyword evidence="2" id="KW-1185">Reference proteome</keyword>
<proteinExistence type="predicted"/>
<feature type="non-terminal residue" evidence="1">
    <location>
        <position position="197"/>
    </location>
</feature>
<protein>
    <submittedName>
        <fullName evidence="1">Uncharacterized protein</fullName>
    </submittedName>
</protein>
<evidence type="ECO:0000313" key="1">
    <source>
        <dbReference type="EMBL" id="CAK8986974.1"/>
    </source>
</evidence>
<organism evidence="1 2">
    <name type="scientific">Durusdinium trenchii</name>
    <dbReference type="NCBI Taxonomy" id="1381693"/>
    <lineage>
        <taxon>Eukaryota</taxon>
        <taxon>Sar</taxon>
        <taxon>Alveolata</taxon>
        <taxon>Dinophyceae</taxon>
        <taxon>Suessiales</taxon>
        <taxon>Symbiodiniaceae</taxon>
        <taxon>Durusdinium</taxon>
    </lineage>
</organism>
<accession>A0ABP0HCT6</accession>